<evidence type="ECO:0000256" key="2">
    <source>
        <dbReference type="ARBA" id="ARBA00022801"/>
    </source>
</evidence>
<dbReference type="InterPro" id="IPR050535">
    <property type="entry name" value="DNA_Repair-Maintenance_Comp"/>
</dbReference>
<dbReference type="EMBL" id="JAACAK010000120">
    <property type="protein sequence ID" value="NIR76282.1"/>
    <property type="molecule type" value="Genomic_DNA"/>
</dbReference>
<dbReference type="SUPFAM" id="SSF56300">
    <property type="entry name" value="Metallo-dependent phosphatases"/>
    <property type="match status" value="1"/>
</dbReference>
<dbReference type="Proteomes" id="UP000702544">
    <property type="component" value="Unassembled WGS sequence"/>
</dbReference>
<evidence type="ECO:0000259" key="4">
    <source>
        <dbReference type="Pfam" id="PF00149"/>
    </source>
</evidence>
<evidence type="ECO:0000256" key="3">
    <source>
        <dbReference type="ARBA" id="ARBA00022839"/>
    </source>
</evidence>
<dbReference type="GO" id="GO:0004527">
    <property type="term" value="F:exonuclease activity"/>
    <property type="evidence" value="ECO:0007669"/>
    <property type="project" value="UniProtKB-KW"/>
</dbReference>
<evidence type="ECO:0000256" key="1">
    <source>
        <dbReference type="ARBA" id="ARBA00022722"/>
    </source>
</evidence>
<name>A0AAE4ZBL6_9BACT</name>
<dbReference type="InterPro" id="IPR004843">
    <property type="entry name" value="Calcineurin-like_PHP"/>
</dbReference>
<evidence type="ECO:0000313" key="6">
    <source>
        <dbReference type="Proteomes" id="UP000702544"/>
    </source>
</evidence>
<organism evidence="5 6">
    <name type="scientific">Candidatus Kutchimonas denitrificans</name>
    <dbReference type="NCBI Taxonomy" id="3056748"/>
    <lineage>
        <taxon>Bacteria</taxon>
        <taxon>Pseudomonadati</taxon>
        <taxon>Gemmatimonadota</taxon>
        <taxon>Gemmatimonadia</taxon>
        <taxon>Candidatus Palauibacterales</taxon>
        <taxon>Candidatus Palauibacteraceae</taxon>
        <taxon>Candidatus Kutchimonas</taxon>
    </lineage>
</organism>
<dbReference type="InterPro" id="IPR041796">
    <property type="entry name" value="Mre11_N"/>
</dbReference>
<comment type="caution">
    <text evidence="5">The sequence shown here is derived from an EMBL/GenBank/DDBJ whole genome shotgun (WGS) entry which is preliminary data.</text>
</comment>
<dbReference type="CDD" id="cd00840">
    <property type="entry name" value="MPP_Mre11_N"/>
    <property type="match status" value="1"/>
</dbReference>
<dbReference type="Gene3D" id="3.60.21.10">
    <property type="match status" value="1"/>
</dbReference>
<keyword evidence="2" id="KW-0378">Hydrolase</keyword>
<dbReference type="InterPro" id="IPR029052">
    <property type="entry name" value="Metallo-depent_PP-like"/>
</dbReference>
<gene>
    <name evidence="5" type="ORF">GWO12_14405</name>
</gene>
<sequence>MKLVHAADLHLGYRAYHRTDPRGINIREADVARAFRELLERAAKLEPELLIIAGDVFHTVRPSNIAIADAFRRLSRFRSETAGTRVVIVAGNHDSPKAAETGSILRLFEEIDGVYVAHHEARRLAFPDLDTAILCLPHAELYGGASVAIEPDPDATHNVLVAHAEIDDERLKLLMDFGAAKLQRNEIEPTDWSYVALGHYHLRTQLAPNMYYAGAIERTSLNIWAEADDARVEKEDTWKRAEWGKGFIEFDLDGGRAVFHKLANPRPVLDLDPILYYDQTPGELDQAIEAAVTGIPDGIAGKIVRLRIFNVPREIYRELDHKKIRGFRTEALHFNLEPKPPQVERRVASGAPGRRMTLREELESFLKARFKPESDSVDREALIALGLRYLHEAEEKESLEGRE</sequence>
<proteinExistence type="predicted"/>
<evidence type="ECO:0000313" key="5">
    <source>
        <dbReference type="EMBL" id="NIR76282.1"/>
    </source>
</evidence>
<reference evidence="5 6" key="1">
    <citation type="submission" date="2020-01" db="EMBL/GenBank/DDBJ databases">
        <title>Genomes assembled from Gulf of Kutch pelagic sediment metagenomes.</title>
        <authorList>
            <person name="Chandrashekar M."/>
            <person name="Mahajan M.S."/>
            <person name="Dave K.J."/>
            <person name="Vatsa P."/>
            <person name="Nathani N.M."/>
        </authorList>
    </citation>
    <scope>NUCLEOTIDE SEQUENCE [LARGE SCALE GENOMIC DNA]</scope>
    <source>
        <strain evidence="5">KS3-K002</strain>
    </source>
</reference>
<keyword evidence="3 5" id="KW-0269">Exonuclease</keyword>
<dbReference type="Pfam" id="PF00149">
    <property type="entry name" value="Metallophos"/>
    <property type="match status" value="1"/>
</dbReference>
<dbReference type="PANTHER" id="PTHR30337:SF0">
    <property type="entry name" value="NUCLEASE SBCCD SUBUNIT D"/>
    <property type="match status" value="1"/>
</dbReference>
<feature type="domain" description="Calcineurin-like phosphoesterase" evidence="4">
    <location>
        <begin position="1"/>
        <end position="114"/>
    </location>
</feature>
<keyword evidence="1" id="KW-0540">Nuclease</keyword>
<dbReference type="PANTHER" id="PTHR30337">
    <property type="entry name" value="COMPONENT OF ATP-DEPENDENT DSDNA EXONUCLEASE"/>
    <property type="match status" value="1"/>
</dbReference>
<protein>
    <submittedName>
        <fullName evidence="5">DNA repair exonuclease</fullName>
    </submittedName>
</protein>
<dbReference type="AlphaFoldDB" id="A0AAE4ZBL6"/>
<accession>A0AAE4ZBL6</accession>